<dbReference type="Pfam" id="PF08240">
    <property type="entry name" value="ADH_N"/>
    <property type="match status" value="1"/>
</dbReference>
<sequence length="507" mass="55642">MTMALDDDASLPVENSERARQREIAAYLSAASYPAGVPTGPPETPVINADPTLNALVQSGTSRLDCDRSFLSLIDRENHFLAAEMTRSHSIIKNQSAENDHVFLGVSKLETRWGVCPTAMFAFMDETGEWAQTGPNIIANRTRHTRRDMTTIRRALISGFGDASNVKIVTETIDAPGKNEVQVDVIYSGFSGADINMRLGVYPQQKTAPLYPGYCFVGRVAVNGRKSTKFRPGDLVGAVTVYDSEADKINVEEKYLVAVPPGVDTRSALAAVLDWNTAYGLVHRATTLVGRGKRIFIHGLSGAVGYATMTLCLLEGAEVYGTASLRNHEALRRLGVTPFVYTDKAWMGEMRARGGAHVVYDALGFESYDESWEILVRDEPSRLVGFGGNLNAVQAGSAKPRSQLPGTLKLLAKNGCLWTKRSAGFYYIDRTRDTYVPDLQAVLQLLAEGKFKVPIKKIWNLDNIREPHEQWTKVTGMGSCLIRVDQNAWEGRVLSAGRMIVISASFV</sequence>
<dbReference type="Pfam" id="PF13602">
    <property type="entry name" value="ADH_zinc_N_2"/>
    <property type="match status" value="1"/>
</dbReference>
<keyword evidence="3" id="KW-1185">Reference proteome</keyword>
<dbReference type="GO" id="GO:0016491">
    <property type="term" value="F:oxidoreductase activity"/>
    <property type="evidence" value="ECO:0007669"/>
    <property type="project" value="InterPro"/>
</dbReference>
<dbReference type="EMBL" id="CVQH01017779">
    <property type="protein sequence ID" value="CRK24804.1"/>
    <property type="molecule type" value="Genomic_DNA"/>
</dbReference>
<feature type="domain" description="Enoyl reductase (ER)" evidence="1">
    <location>
        <begin position="161"/>
        <end position="502"/>
    </location>
</feature>
<evidence type="ECO:0000259" key="1">
    <source>
        <dbReference type="SMART" id="SM00829"/>
    </source>
</evidence>
<dbReference type="Gene3D" id="3.40.50.720">
    <property type="entry name" value="NAD(P)-binding Rossmann-like Domain"/>
    <property type="match status" value="1"/>
</dbReference>
<reference evidence="2 3" key="1">
    <citation type="submission" date="2015-05" db="EMBL/GenBank/DDBJ databases">
        <authorList>
            <person name="Wang D.B."/>
            <person name="Wang M."/>
        </authorList>
    </citation>
    <scope>NUCLEOTIDE SEQUENCE [LARGE SCALE GENOMIC DNA]</scope>
    <source>
        <strain evidence="2">VL1</strain>
    </source>
</reference>
<gene>
    <name evidence="2" type="ORF">BN1708_003922</name>
</gene>
<dbReference type="Gene3D" id="3.90.180.10">
    <property type="entry name" value="Medium-chain alcohol dehydrogenases, catalytic domain"/>
    <property type="match status" value="1"/>
</dbReference>
<dbReference type="SUPFAM" id="SSF51735">
    <property type="entry name" value="NAD(P)-binding Rossmann-fold domains"/>
    <property type="match status" value="1"/>
</dbReference>
<evidence type="ECO:0000313" key="2">
    <source>
        <dbReference type="EMBL" id="CRK24804.1"/>
    </source>
</evidence>
<accession>A0A0G4LS72</accession>
<dbReference type="InterPro" id="IPR013154">
    <property type="entry name" value="ADH-like_N"/>
</dbReference>
<dbReference type="AlphaFoldDB" id="A0A0G4LS72"/>
<dbReference type="InterPro" id="IPR051397">
    <property type="entry name" value="Zn-ADH-like_protein"/>
</dbReference>
<protein>
    <recommendedName>
        <fullName evidence="1">Enoyl reductase (ER) domain-containing protein</fullName>
    </recommendedName>
</protein>
<dbReference type="InterPro" id="IPR036291">
    <property type="entry name" value="NAD(P)-bd_dom_sf"/>
</dbReference>
<dbReference type="GO" id="GO:0005739">
    <property type="term" value="C:mitochondrion"/>
    <property type="evidence" value="ECO:0007669"/>
    <property type="project" value="TreeGrafter"/>
</dbReference>
<name>A0A0G4LS72_VERLO</name>
<dbReference type="STRING" id="100787.A0A0G4LS72"/>
<dbReference type="Proteomes" id="UP000044602">
    <property type="component" value="Unassembled WGS sequence"/>
</dbReference>
<evidence type="ECO:0000313" key="3">
    <source>
        <dbReference type="Proteomes" id="UP000044602"/>
    </source>
</evidence>
<dbReference type="PANTHER" id="PTHR43677:SF4">
    <property type="entry name" value="QUINONE OXIDOREDUCTASE-LIKE PROTEIN 2"/>
    <property type="match status" value="1"/>
</dbReference>
<dbReference type="CDD" id="cd08273">
    <property type="entry name" value="MDR8"/>
    <property type="match status" value="1"/>
</dbReference>
<organism evidence="2 3">
    <name type="scientific">Verticillium longisporum</name>
    <name type="common">Verticillium dahliae var. longisporum</name>
    <dbReference type="NCBI Taxonomy" id="100787"/>
    <lineage>
        <taxon>Eukaryota</taxon>
        <taxon>Fungi</taxon>
        <taxon>Dikarya</taxon>
        <taxon>Ascomycota</taxon>
        <taxon>Pezizomycotina</taxon>
        <taxon>Sordariomycetes</taxon>
        <taxon>Hypocreomycetidae</taxon>
        <taxon>Glomerellales</taxon>
        <taxon>Plectosphaerellaceae</taxon>
        <taxon>Verticillium</taxon>
    </lineage>
</organism>
<dbReference type="InterPro" id="IPR011032">
    <property type="entry name" value="GroES-like_sf"/>
</dbReference>
<dbReference type="SMART" id="SM00829">
    <property type="entry name" value="PKS_ER"/>
    <property type="match status" value="1"/>
</dbReference>
<proteinExistence type="predicted"/>
<dbReference type="InterPro" id="IPR020843">
    <property type="entry name" value="ER"/>
</dbReference>
<dbReference type="SUPFAM" id="SSF50129">
    <property type="entry name" value="GroES-like"/>
    <property type="match status" value="1"/>
</dbReference>
<dbReference type="PANTHER" id="PTHR43677">
    <property type="entry name" value="SHORT-CHAIN DEHYDROGENASE/REDUCTASE"/>
    <property type="match status" value="1"/>
</dbReference>